<dbReference type="Gene3D" id="1.10.10.10">
    <property type="entry name" value="Winged helix-like DNA-binding domain superfamily/Winged helix DNA-binding domain"/>
    <property type="match status" value="1"/>
</dbReference>
<dbReference type="NCBIfam" id="TIGR02937">
    <property type="entry name" value="sigma70-ECF"/>
    <property type="match status" value="1"/>
</dbReference>
<comment type="caution">
    <text evidence="8">The sequence shown here is derived from an EMBL/GenBank/DDBJ whole genome shotgun (WGS) entry which is preliminary data.</text>
</comment>
<keyword evidence="4" id="KW-0238">DNA-binding</keyword>
<dbReference type="PANTHER" id="PTHR43133:SF8">
    <property type="entry name" value="RNA POLYMERASE SIGMA FACTOR HI_1459-RELATED"/>
    <property type="match status" value="1"/>
</dbReference>
<reference evidence="9" key="1">
    <citation type="journal article" date="2019" name="Int. J. Syst. Evol. Microbiol.">
        <title>The Global Catalogue of Microorganisms (GCM) 10K type strain sequencing project: providing services to taxonomists for standard genome sequencing and annotation.</title>
        <authorList>
            <consortium name="The Broad Institute Genomics Platform"/>
            <consortium name="The Broad Institute Genome Sequencing Center for Infectious Disease"/>
            <person name="Wu L."/>
            <person name="Ma J."/>
        </authorList>
    </citation>
    <scope>NUCLEOTIDE SEQUENCE [LARGE SCALE GENOMIC DNA]</scope>
    <source>
        <strain evidence="9">CCUG 54356</strain>
    </source>
</reference>
<evidence type="ECO:0000259" key="6">
    <source>
        <dbReference type="Pfam" id="PF04542"/>
    </source>
</evidence>
<dbReference type="InterPro" id="IPR014284">
    <property type="entry name" value="RNA_pol_sigma-70_dom"/>
</dbReference>
<dbReference type="Proteomes" id="UP001597264">
    <property type="component" value="Unassembled WGS sequence"/>
</dbReference>
<proteinExistence type="inferred from homology"/>
<evidence type="ECO:0000259" key="7">
    <source>
        <dbReference type="Pfam" id="PF08281"/>
    </source>
</evidence>
<dbReference type="Gene3D" id="1.10.1740.10">
    <property type="match status" value="1"/>
</dbReference>
<dbReference type="InterPro" id="IPR013249">
    <property type="entry name" value="RNA_pol_sigma70_r4_t2"/>
</dbReference>
<name>A0ABW3UCR3_9GAMM</name>
<dbReference type="Pfam" id="PF08281">
    <property type="entry name" value="Sigma70_r4_2"/>
    <property type="match status" value="1"/>
</dbReference>
<keyword evidence="9" id="KW-1185">Reference proteome</keyword>
<evidence type="ECO:0000313" key="8">
    <source>
        <dbReference type="EMBL" id="MFD1217376.1"/>
    </source>
</evidence>
<evidence type="ECO:0000256" key="2">
    <source>
        <dbReference type="ARBA" id="ARBA00023015"/>
    </source>
</evidence>
<evidence type="ECO:0000256" key="5">
    <source>
        <dbReference type="ARBA" id="ARBA00023163"/>
    </source>
</evidence>
<sequence>MSERFEKNLVHNRDALRRFISSKVRDRQEVDDLVQETLARTLSSADRNRVKEPFAYAMQVAKTVVIDYWRKERGEPIGEDVVEIADEYCPMEKQSQHQRLRDLVGIVEAMPELRREVFIRRRLDGQTREEIASALGMSVEAVKKHITRAMADLAVGMEAKGWVD</sequence>
<evidence type="ECO:0000313" key="9">
    <source>
        <dbReference type="Proteomes" id="UP001597264"/>
    </source>
</evidence>
<dbReference type="SUPFAM" id="SSF88946">
    <property type="entry name" value="Sigma2 domain of RNA polymerase sigma factors"/>
    <property type="match status" value="1"/>
</dbReference>
<evidence type="ECO:0000256" key="4">
    <source>
        <dbReference type="ARBA" id="ARBA00023125"/>
    </source>
</evidence>
<gene>
    <name evidence="8" type="ORF">ACFQ2X_12255</name>
</gene>
<dbReference type="SUPFAM" id="SSF88659">
    <property type="entry name" value="Sigma3 and sigma4 domains of RNA polymerase sigma factors"/>
    <property type="match status" value="1"/>
</dbReference>
<dbReference type="PANTHER" id="PTHR43133">
    <property type="entry name" value="RNA POLYMERASE ECF-TYPE SIGMA FACTO"/>
    <property type="match status" value="1"/>
</dbReference>
<feature type="domain" description="RNA polymerase sigma factor 70 region 4 type 2" evidence="7">
    <location>
        <begin position="103"/>
        <end position="153"/>
    </location>
</feature>
<feature type="domain" description="RNA polymerase sigma-70 region 2" evidence="6">
    <location>
        <begin position="11"/>
        <end position="73"/>
    </location>
</feature>
<dbReference type="InterPro" id="IPR036388">
    <property type="entry name" value="WH-like_DNA-bd_sf"/>
</dbReference>
<keyword evidence="5" id="KW-0804">Transcription</keyword>
<dbReference type="InterPro" id="IPR013325">
    <property type="entry name" value="RNA_pol_sigma_r2"/>
</dbReference>
<keyword evidence="3" id="KW-0731">Sigma factor</keyword>
<organism evidence="8 9">
    <name type="scientific">Microbulbifer celer</name>
    <dbReference type="NCBI Taxonomy" id="435905"/>
    <lineage>
        <taxon>Bacteria</taxon>
        <taxon>Pseudomonadati</taxon>
        <taxon>Pseudomonadota</taxon>
        <taxon>Gammaproteobacteria</taxon>
        <taxon>Cellvibrionales</taxon>
        <taxon>Microbulbiferaceae</taxon>
        <taxon>Microbulbifer</taxon>
    </lineage>
</organism>
<evidence type="ECO:0000256" key="1">
    <source>
        <dbReference type="ARBA" id="ARBA00010641"/>
    </source>
</evidence>
<accession>A0ABW3UCR3</accession>
<keyword evidence="2" id="KW-0805">Transcription regulation</keyword>
<dbReference type="InterPro" id="IPR007627">
    <property type="entry name" value="RNA_pol_sigma70_r2"/>
</dbReference>
<comment type="similarity">
    <text evidence="1">Belongs to the sigma-70 factor family. ECF subfamily.</text>
</comment>
<evidence type="ECO:0000256" key="3">
    <source>
        <dbReference type="ARBA" id="ARBA00023082"/>
    </source>
</evidence>
<dbReference type="InterPro" id="IPR039425">
    <property type="entry name" value="RNA_pol_sigma-70-like"/>
</dbReference>
<dbReference type="RefSeq" id="WP_230437411.1">
    <property type="nucleotide sequence ID" value="NZ_CP087715.1"/>
</dbReference>
<dbReference type="InterPro" id="IPR013324">
    <property type="entry name" value="RNA_pol_sigma_r3/r4-like"/>
</dbReference>
<dbReference type="EMBL" id="JBHTLR010000014">
    <property type="protein sequence ID" value="MFD1217376.1"/>
    <property type="molecule type" value="Genomic_DNA"/>
</dbReference>
<dbReference type="Pfam" id="PF04542">
    <property type="entry name" value="Sigma70_r2"/>
    <property type="match status" value="1"/>
</dbReference>
<protein>
    <submittedName>
        <fullName evidence="8">RNA polymerase sigma factor</fullName>
    </submittedName>
</protein>